<reference evidence="6 7" key="1">
    <citation type="journal article" date="2009" name="Stand. Genomic Sci.">
        <title>Complete genome sequence of Stackebrandtia nassauensis type strain (LLR-40K-21).</title>
        <authorList>
            <person name="Munk C."/>
            <person name="Lapidus A."/>
            <person name="Copeland A."/>
            <person name="Jando M."/>
            <person name="Mayilraj S."/>
            <person name="Glavina Del Rio T."/>
            <person name="Nolan M."/>
            <person name="Chen F."/>
            <person name="Lucas S."/>
            <person name="Tice H."/>
            <person name="Cheng J.F."/>
            <person name="Han C."/>
            <person name="Detter J.C."/>
            <person name="Bruce D."/>
            <person name="Goodwin L."/>
            <person name="Chain P."/>
            <person name="Pitluck S."/>
            <person name="Goker M."/>
            <person name="Ovchinikova G."/>
            <person name="Pati A."/>
            <person name="Ivanova N."/>
            <person name="Mavromatis K."/>
            <person name="Chen A."/>
            <person name="Palaniappan K."/>
            <person name="Land M."/>
            <person name="Hauser L."/>
            <person name="Chang Y.J."/>
            <person name="Jeffries C.D."/>
            <person name="Bristow J."/>
            <person name="Eisen J.A."/>
            <person name="Markowitz V."/>
            <person name="Hugenholtz P."/>
            <person name="Kyrpides N.C."/>
            <person name="Klenk H.P."/>
        </authorList>
    </citation>
    <scope>NUCLEOTIDE SEQUENCE [LARGE SCALE GENOMIC DNA]</scope>
    <source>
        <strain evidence="7">DSM 44728 / CIP 108903 / NRRL B-16338 / NBRC 102104 / LLR-40K-21</strain>
    </source>
</reference>
<proteinExistence type="predicted"/>
<dbReference type="SUPFAM" id="SSF88723">
    <property type="entry name" value="PIN domain-like"/>
    <property type="match status" value="1"/>
</dbReference>
<dbReference type="CDD" id="cd09874">
    <property type="entry name" value="PIN_MT3492-like"/>
    <property type="match status" value="1"/>
</dbReference>
<dbReference type="RefSeq" id="WP_013016721.1">
    <property type="nucleotide sequence ID" value="NC_013947.1"/>
</dbReference>
<evidence type="ECO:0000256" key="3">
    <source>
        <dbReference type="ARBA" id="ARBA00022801"/>
    </source>
</evidence>
<dbReference type="GO" id="GO:0046872">
    <property type="term" value="F:metal ion binding"/>
    <property type="evidence" value="ECO:0007669"/>
    <property type="project" value="UniProtKB-KW"/>
</dbReference>
<organism evidence="6 7">
    <name type="scientific">Stackebrandtia nassauensis (strain DSM 44728 / CIP 108903 / NRRL B-16338 / NBRC 102104 / LLR-40K-21)</name>
    <dbReference type="NCBI Taxonomy" id="446470"/>
    <lineage>
        <taxon>Bacteria</taxon>
        <taxon>Bacillati</taxon>
        <taxon>Actinomycetota</taxon>
        <taxon>Actinomycetes</taxon>
        <taxon>Glycomycetales</taxon>
        <taxon>Glycomycetaceae</taxon>
        <taxon>Stackebrandtia</taxon>
    </lineage>
</organism>
<feature type="domain" description="PIN" evidence="5">
    <location>
        <begin position="3"/>
        <end position="137"/>
    </location>
</feature>
<dbReference type="AlphaFoldDB" id="D3PV97"/>
<evidence type="ECO:0000259" key="5">
    <source>
        <dbReference type="Pfam" id="PF01850"/>
    </source>
</evidence>
<keyword evidence="1" id="KW-0540">Nuclease</keyword>
<evidence type="ECO:0000313" key="6">
    <source>
        <dbReference type="EMBL" id="ADD41150.1"/>
    </source>
</evidence>
<evidence type="ECO:0000256" key="2">
    <source>
        <dbReference type="ARBA" id="ARBA00022723"/>
    </source>
</evidence>
<dbReference type="InterPro" id="IPR002716">
    <property type="entry name" value="PIN_dom"/>
</dbReference>
<keyword evidence="7" id="KW-1185">Reference proteome</keyword>
<dbReference type="KEGG" id="sna:Snas_1444"/>
<dbReference type="HOGENOM" id="CLU_119496_3_0_11"/>
<evidence type="ECO:0000256" key="1">
    <source>
        <dbReference type="ARBA" id="ARBA00022722"/>
    </source>
</evidence>
<accession>D3PV97</accession>
<dbReference type="GO" id="GO:0004518">
    <property type="term" value="F:nuclease activity"/>
    <property type="evidence" value="ECO:0007669"/>
    <property type="project" value="UniProtKB-KW"/>
</dbReference>
<evidence type="ECO:0000313" key="7">
    <source>
        <dbReference type="Proteomes" id="UP000000844"/>
    </source>
</evidence>
<keyword evidence="4" id="KW-0460">Magnesium</keyword>
<dbReference type="STRING" id="446470.Snas_1444"/>
<dbReference type="InterPro" id="IPR029060">
    <property type="entry name" value="PIN-like_dom_sf"/>
</dbReference>
<dbReference type="GO" id="GO:0016787">
    <property type="term" value="F:hydrolase activity"/>
    <property type="evidence" value="ECO:0007669"/>
    <property type="project" value="UniProtKB-KW"/>
</dbReference>
<protein>
    <recommendedName>
        <fullName evidence="5">PIN domain-containing protein</fullName>
    </recommendedName>
</protein>
<sequence>MIVYADSSVLVRAYLPDEAGHDKARSLLEDPELVVVSGTWTRVEVTGALVRAARAHRGQPQKLVAAWETDIGPDGAITLLTARQRDIERHALEIVKGDGLRAMDAWHVACAALTVIELADGETCGFATRDQAQAEVAARFGFMTL</sequence>
<dbReference type="Gene3D" id="3.40.50.1010">
    <property type="entry name" value="5'-nuclease"/>
    <property type="match status" value="1"/>
</dbReference>
<dbReference type="eggNOG" id="COG1848">
    <property type="taxonomic scope" value="Bacteria"/>
</dbReference>
<name>D3PV97_STANL</name>
<keyword evidence="2" id="KW-0479">Metal-binding</keyword>
<dbReference type="Pfam" id="PF01850">
    <property type="entry name" value="PIN"/>
    <property type="match status" value="1"/>
</dbReference>
<gene>
    <name evidence="6" type="ordered locus">Snas_1444</name>
</gene>
<keyword evidence="3" id="KW-0378">Hydrolase</keyword>
<dbReference type="EMBL" id="CP001778">
    <property type="protein sequence ID" value="ADD41150.1"/>
    <property type="molecule type" value="Genomic_DNA"/>
</dbReference>
<dbReference type="Proteomes" id="UP000000844">
    <property type="component" value="Chromosome"/>
</dbReference>
<evidence type="ECO:0000256" key="4">
    <source>
        <dbReference type="ARBA" id="ARBA00022842"/>
    </source>
</evidence>